<feature type="domain" description="C2H2-type" evidence="11">
    <location>
        <begin position="2101"/>
        <end position="2128"/>
    </location>
</feature>
<feature type="domain" description="C2H2-type" evidence="11">
    <location>
        <begin position="1977"/>
        <end position="2004"/>
    </location>
</feature>
<evidence type="ECO:0000256" key="4">
    <source>
        <dbReference type="ARBA" id="ARBA00022737"/>
    </source>
</evidence>
<organism evidence="12 13">
    <name type="scientific">Biomphalaria glabrata</name>
    <name type="common">Bloodfluke planorb</name>
    <name type="synonym">Freshwater snail</name>
    <dbReference type="NCBI Taxonomy" id="6526"/>
    <lineage>
        <taxon>Eukaryota</taxon>
        <taxon>Metazoa</taxon>
        <taxon>Spiralia</taxon>
        <taxon>Lophotrochozoa</taxon>
        <taxon>Mollusca</taxon>
        <taxon>Gastropoda</taxon>
        <taxon>Heterobranchia</taxon>
        <taxon>Euthyneura</taxon>
        <taxon>Panpulmonata</taxon>
        <taxon>Hygrophila</taxon>
        <taxon>Lymnaeoidea</taxon>
        <taxon>Planorbidae</taxon>
        <taxon>Biomphalaria</taxon>
    </lineage>
</organism>
<dbReference type="Gene3D" id="2.120.10.80">
    <property type="entry name" value="Kelch-type beta propeller"/>
    <property type="match status" value="1"/>
</dbReference>
<dbReference type="Pfam" id="PF00096">
    <property type="entry name" value="zf-C2H2"/>
    <property type="match status" value="1"/>
</dbReference>
<gene>
    <name evidence="13" type="primary">LOC106073212</name>
</gene>
<comment type="subcellular location">
    <subcellularLocation>
        <location evidence="1">Nucleus</location>
    </subcellularLocation>
</comment>
<dbReference type="SMART" id="SM00225">
    <property type="entry name" value="BTB"/>
    <property type="match status" value="2"/>
</dbReference>
<evidence type="ECO:0000259" key="10">
    <source>
        <dbReference type="PROSITE" id="PS50097"/>
    </source>
</evidence>
<dbReference type="OrthoDB" id="3561125at2759"/>
<dbReference type="GeneID" id="106073212"/>
<feature type="domain" description="C2H2-type" evidence="11">
    <location>
        <begin position="2157"/>
        <end position="2184"/>
    </location>
</feature>
<dbReference type="Gene3D" id="3.30.160.60">
    <property type="entry name" value="Classic Zinc Finger"/>
    <property type="match status" value="14"/>
</dbReference>
<feature type="compositionally biased region" description="Basic and acidic residues" evidence="9">
    <location>
        <begin position="2365"/>
        <end position="2377"/>
    </location>
</feature>
<dbReference type="Pfam" id="PF00651">
    <property type="entry name" value="BTB"/>
    <property type="match status" value="2"/>
</dbReference>
<evidence type="ECO:0000256" key="3">
    <source>
        <dbReference type="ARBA" id="ARBA00022723"/>
    </source>
</evidence>
<dbReference type="InterPro" id="IPR011043">
    <property type="entry name" value="Gal_Oxase/kelch_b-propeller"/>
</dbReference>
<dbReference type="FunFam" id="3.30.160.60:FF:000870">
    <property type="entry name" value="zinc finger protein 197 isoform X1"/>
    <property type="match status" value="1"/>
</dbReference>
<evidence type="ECO:0000256" key="5">
    <source>
        <dbReference type="ARBA" id="ARBA00022771"/>
    </source>
</evidence>
<dbReference type="InterPro" id="IPR011333">
    <property type="entry name" value="SKP1/BTB/POZ_sf"/>
</dbReference>
<feature type="compositionally biased region" description="Basic and acidic residues" evidence="9">
    <location>
        <begin position="845"/>
        <end position="856"/>
    </location>
</feature>
<feature type="domain" description="C2H2-type" evidence="11">
    <location>
        <begin position="2213"/>
        <end position="2240"/>
    </location>
</feature>
<dbReference type="RefSeq" id="XP_055869024.1">
    <property type="nucleotide sequence ID" value="XM_056013049.1"/>
</dbReference>
<dbReference type="FunFam" id="3.30.160.60:FF:000100">
    <property type="entry name" value="Zinc finger 45-like"/>
    <property type="match status" value="1"/>
</dbReference>
<dbReference type="InterPro" id="IPR015915">
    <property type="entry name" value="Kelch-typ_b-propeller"/>
</dbReference>
<feature type="domain" description="C2H2-type" evidence="11">
    <location>
        <begin position="1892"/>
        <end position="1920"/>
    </location>
</feature>
<feature type="domain" description="C2H2-type" evidence="11">
    <location>
        <begin position="1486"/>
        <end position="1513"/>
    </location>
</feature>
<feature type="region of interest" description="Disordered" evidence="9">
    <location>
        <begin position="829"/>
        <end position="860"/>
    </location>
</feature>
<evidence type="ECO:0000256" key="1">
    <source>
        <dbReference type="ARBA" id="ARBA00004123"/>
    </source>
</evidence>
<evidence type="ECO:0000313" key="13">
    <source>
        <dbReference type="RefSeq" id="XP_055869024.1"/>
    </source>
</evidence>
<keyword evidence="7" id="KW-0539">Nucleus</keyword>
<feature type="domain" description="BTB" evidence="10">
    <location>
        <begin position="652"/>
        <end position="719"/>
    </location>
</feature>
<dbReference type="Gene3D" id="3.30.710.10">
    <property type="entry name" value="Potassium Channel Kv1.1, Chain A"/>
    <property type="match status" value="2"/>
</dbReference>
<protein>
    <submittedName>
        <fullName evidence="13">Uncharacterized protein LOC106073212</fullName>
    </submittedName>
</protein>
<feature type="domain" description="C2H2-type" evidence="11">
    <location>
        <begin position="1949"/>
        <end position="1976"/>
    </location>
</feature>
<sequence length="2428" mass="278397">MAPNITITTGIISSIASLWEDQELADFTVLIEDKIVTCHRFILSACSNFFGALFKTEMKEKSNKSVRLQDITPKTFEIILKMLYSGENLVNADNIVSVWRGVHQLQIPFLIEHCEKFVSSILSFYNYVNFYRMAKLLDSKCVLEEVKRFMLKYFTDVKNEAFFLELTAKELMELIENDALVVDSEDDVLFAIFKWVEGEDLQTAAGRNIVQEKTEGIYDLQEHDHLSLTGYKVAPEAGEEDVISECVASNDIKDVQTQVDVHIAEPPVDVNDVPRWKNKCAYLSDLLKASRACLASPYCLQVIYNHRLTQRDEEARKEIFNATLHQINRFRHGYFPAAAVRRDCDEYEHVGVIAYDSGSFQALSLRRNKLYPMPPCPEVKYNLKIALFDQDIFVVGPADDSHSKLCLLKENAWVVISTLLGSKYHLLSHEQYLYIFNSTNGQALRMKPKGYTKILESMEIPEYIVNSELAVSFENFIVLFSNGSLNGKDETFAHCMDTRTEKWYRLKSLMGPAQKMASFRDGDKMYVLQVNGNLWRLGLNESAMIQFTFVEKLWNSKESLRGALLFRGKLFLYLKLPRENYYEKILPCIPDVYSCVQTWARHGYASNFILTIRHNLDMVEPYLAFEITDEKLEAFQEIVCSVRELCNETFVQDLLVEVNGKTFNCNKFYMATFSYFFRGIGRCEMKESKSGKVVLTNMSPETFDLILQMLKTHESLLTDENTFEVWQAANFLQIPLLIRHCERRIKTMLSLDTFELIYKHAHLYNSVRIREKVMQYMQKEFESLCKNDLFSFVAFEDFLQVVESDELDVRDEDIVLRAIFRWAEQAADSETQREEAESNENDVEPSTKRHCTDGKNGDGSARVKPSKLCKLLLASRYGIASHVCIMELSKHPLLQKDEEATQIINEALVYNTERTCHGYWPPFALHRELSGTAYVGVTANNFKVSALDLLSKTWTDLPRCPIMAAKSVTVFKDQLYAVGRLGDTTTSSLYVFKINSWKLVDLLPGEDIFMVSKGHYIYTIDRKSSRVHCVMPTGDSVFRDEIETKGKLQNPESAIDFNRNILIFCRSTSDDRIKKEEETAIVYCLSLPTNQWSHCGHLQGPAKNLVSFRNGASHYILLRNGSLWQVVGGHVKNPEFIFIKNLWSFEDSLKGAFIHKDVLYLFGSVATESSNLTGVPGVFEKVRCHGIGNQNRVKLAMNQRIHAVEERITYIDKQMNQRVDAVEEREVCIVAEAIAVPVMKTTTSKTVTLAIMSFEKQKSKLKSLVGDSSVDLIKPEENGADLDQVLTDRNIVNYKTEDRNTFSGINMKSSFEETSTKLGRSLLTTKTADVSTSGLVEKKDCKESKPSCSNCNFTGKLHSDLQRHMLEHKKNEIACEHCGLKCASEDTLIAHMSLHSDNKPFECLVCGSTFQRVSSLRQHMLLHTNYRDRSCDVCEIICETQEQLQLHMKTHENEDFLTCVMCGLKCVSEAQLLKHSRDHEEDGKSLHCPSCSKLCHSLSEFRQHILVHNGLKSFTCKHCALACSTKTELNNHLLTHTELNPFTCSLCDFACRSKVLLINHTISHMNDEDYTSERFSLGNYSKDFKAENSTMNNFLHGLENEINSQFKQDAAPGGKNIKNIYTSLMSLSSSSKKSNVVLDESLDVINGHSEASELNNCTKSSTSYKKSKNTMTSGTADNVQENNVKKNAIKIVRDTYQSNGSATLSRNQYLPSISKCKDSVNQNKILDVDIKEEPSSDNECDFLSSETSESQSFLCKLCKFVSQSSRLLDEHLKTHVEAYDCDSILPSKVKLNEHSRKLSMDVTSIHTFRCEFCNYNSKTEGDLKQHLLVHLNSQQFSCPQCSYICTKQSELDEHKLTHINGKPFSCVYCKYMCGSQKLLDNHMKEHLNEKVHLCPHCDYQFPNRTLLKKHLQQNHVNKRPYACDLCPFTCWLNSDLKKHQWIHNGIKPYQCDQCDYRCRRGNRLREHMMIHKNAKPFICSICSHPCRTSHHLKKHMQLHNDPSPGHQNIQATSNEQTSNDVDEISDNLPVFFEESESSTEPAPISKTMDVLKKNGFPVEQYQRKRYLRGPKQFTCTVCPYVSKKLSHLKRHMYCHTTERPFKCGHCEYTSKTEENLRRHMKRHSGTKPLICKLCSYSCFELGDMNQHLLIHTDFKAFKCPLCDYSARKKYHLNEHILSHSNTKSFLCSECGDSFRSNSKLREHMFYHTAEKNIACPHCSFECRRQSELTKHLRKHVNNQGVAFCDSQEQRPYVCSVCGFSCKFYSALKHHMVVHSDEKPYSCPHCPFQSRTNSQLKIHVKRHVEGKPFSCQYCPFTCKHESSLRRHRLQHVCLKPIQCDLCDYTCVRNYDLKRHLQNKHKLSNIQEKEECQPRKQREASGSPTWKSSAEYMDRSPTMLSTSNNLSIDILGTSITIDGGLLKAFSTEDV</sequence>
<accession>A0A9W2Z249</accession>
<keyword evidence="3" id="KW-0479">Metal-binding</keyword>
<dbReference type="PROSITE" id="PS50097">
    <property type="entry name" value="BTB"/>
    <property type="match status" value="2"/>
</dbReference>
<dbReference type="SUPFAM" id="SSF57667">
    <property type="entry name" value="beta-beta-alpha zinc fingers"/>
    <property type="match status" value="11"/>
</dbReference>
<dbReference type="InterPro" id="IPR013087">
    <property type="entry name" value="Znf_C2H2_type"/>
</dbReference>
<reference evidence="13" key="1">
    <citation type="submission" date="2025-08" db="UniProtKB">
        <authorList>
            <consortium name="RefSeq"/>
        </authorList>
    </citation>
    <scope>IDENTIFICATION</scope>
</reference>
<dbReference type="Gene3D" id="1.25.40.420">
    <property type="match status" value="2"/>
</dbReference>
<evidence type="ECO:0000256" key="2">
    <source>
        <dbReference type="ARBA" id="ARBA00022441"/>
    </source>
</evidence>
<feature type="compositionally biased region" description="Polar residues" evidence="9">
    <location>
        <begin position="2005"/>
        <end position="2019"/>
    </location>
</feature>
<dbReference type="GO" id="GO:0008270">
    <property type="term" value="F:zinc ion binding"/>
    <property type="evidence" value="ECO:0007669"/>
    <property type="project" value="UniProtKB-KW"/>
</dbReference>
<keyword evidence="5 8" id="KW-0863">Zinc-finger</keyword>
<feature type="region of interest" description="Disordered" evidence="9">
    <location>
        <begin position="2365"/>
        <end position="2388"/>
    </location>
</feature>
<dbReference type="GO" id="GO:0000977">
    <property type="term" value="F:RNA polymerase II transcription regulatory region sequence-specific DNA binding"/>
    <property type="evidence" value="ECO:0007669"/>
    <property type="project" value="TreeGrafter"/>
</dbReference>
<feature type="domain" description="C2H2-type" evidence="11">
    <location>
        <begin position="1921"/>
        <end position="1948"/>
    </location>
</feature>
<feature type="domain" description="C2H2-type" evidence="11">
    <location>
        <begin position="2073"/>
        <end position="2100"/>
    </location>
</feature>
<dbReference type="CDD" id="cd18186">
    <property type="entry name" value="BTB_POZ_ZBTB_KLHL-like"/>
    <property type="match status" value="2"/>
</dbReference>
<evidence type="ECO:0000256" key="9">
    <source>
        <dbReference type="SAM" id="MobiDB-lite"/>
    </source>
</evidence>
<keyword evidence="2" id="KW-0880">Kelch repeat</keyword>
<evidence type="ECO:0000313" key="12">
    <source>
        <dbReference type="Proteomes" id="UP001165740"/>
    </source>
</evidence>
<feature type="domain" description="C2H2-type" evidence="11">
    <location>
        <begin position="2308"/>
        <end position="2335"/>
    </location>
</feature>
<dbReference type="GO" id="GO:0000981">
    <property type="term" value="F:DNA-binding transcription factor activity, RNA polymerase II-specific"/>
    <property type="evidence" value="ECO:0007669"/>
    <property type="project" value="TreeGrafter"/>
</dbReference>
<dbReference type="InterPro" id="IPR011705">
    <property type="entry name" value="BACK"/>
</dbReference>
<feature type="domain" description="C2H2-type" evidence="11">
    <location>
        <begin position="2185"/>
        <end position="2212"/>
    </location>
</feature>
<dbReference type="SUPFAM" id="SSF50965">
    <property type="entry name" value="Galactose oxidase, central domain"/>
    <property type="match status" value="2"/>
</dbReference>
<dbReference type="Proteomes" id="UP001165740">
    <property type="component" value="Chromosome 15"/>
</dbReference>
<evidence type="ECO:0000259" key="11">
    <source>
        <dbReference type="PROSITE" id="PS50157"/>
    </source>
</evidence>
<dbReference type="SMART" id="SM00875">
    <property type="entry name" value="BACK"/>
    <property type="match status" value="2"/>
</dbReference>
<dbReference type="Pfam" id="PF07707">
    <property type="entry name" value="BACK"/>
    <property type="match status" value="2"/>
</dbReference>
<feature type="domain" description="C2H2-type" evidence="11">
    <location>
        <begin position="2252"/>
        <end position="2279"/>
    </location>
</feature>
<dbReference type="PANTHER" id="PTHR24409">
    <property type="entry name" value="ZINC FINGER PROTEIN 142"/>
    <property type="match status" value="1"/>
</dbReference>
<evidence type="ECO:0000256" key="8">
    <source>
        <dbReference type="PROSITE-ProRule" id="PRU00042"/>
    </source>
</evidence>
<dbReference type="PANTHER" id="PTHR24409:SF295">
    <property type="entry name" value="AZ2-RELATED"/>
    <property type="match status" value="1"/>
</dbReference>
<evidence type="ECO:0000256" key="7">
    <source>
        <dbReference type="ARBA" id="ARBA00023242"/>
    </source>
</evidence>
<feature type="domain" description="C2H2-type" evidence="11">
    <location>
        <begin position="1836"/>
        <end position="1863"/>
    </location>
</feature>
<dbReference type="SMART" id="SM00355">
    <property type="entry name" value="ZnF_C2H2"/>
    <property type="match status" value="26"/>
</dbReference>
<feature type="domain" description="C2H2-type" evidence="11">
    <location>
        <begin position="1373"/>
        <end position="1400"/>
    </location>
</feature>
<feature type="domain" description="C2H2-type" evidence="11">
    <location>
        <begin position="1401"/>
        <end position="1428"/>
    </location>
</feature>
<keyword evidence="4" id="KW-0677">Repeat</keyword>
<dbReference type="InterPro" id="IPR000210">
    <property type="entry name" value="BTB/POZ_dom"/>
</dbReference>
<dbReference type="SUPFAM" id="SSF54695">
    <property type="entry name" value="POZ domain"/>
    <property type="match status" value="2"/>
</dbReference>
<feature type="domain" description="C2H2-type" evidence="11">
    <location>
        <begin position="1808"/>
        <end position="1835"/>
    </location>
</feature>
<evidence type="ECO:0000256" key="6">
    <source>
        <dbReference type="ARBA" id="ARBA00022833"/>
    </source>
</evidence>
<dbReference type="GO" id="GO:0005634">
    <property type="term" value="C:nucleus"/>
    <property type="evidence" value="ECO:0007669"/>
    <property type="project" value="UniProtKB-SubCell"/>
</dbReference>
<feature type="domain" description="C2H2-type" evidence="11">
    <location>
        <begin position="1514"/>
        <end position="1541"/>
    </location>
</feature>
<keyword evidence="6" id="KW-0862">Zinc</keyword>
<name>A0A9W2Z249_BIOGL</name>
<feature type="domain" description="BTB" evidence="10">
    <location>
        <begin position="25"/>
        <end position="92"/>
    </location>
</feature>
<feature type="region of interest" description="Disordered" evidence="9">
    <location>
        <begin position="1999"/>
        <end position="2019"/>
    </location>
</feature>
<dbReference type="PROSITE" id="PS00028">
    <property type="entry name" value="ZINC_FINGER_C2H2_1"/>
    <property type="match status" value="19"/>
</dbReference>
<dbReference type="PROSITE" id="PS50157">
    <property type="entry name" value="ZINC_FINGER_C2H2_2"/>
    <property type="match status" value="18"/>
</dbReference>
<dbReference type="InterPro" id="IPR036236">
    <property type="entry name" value="Znf_C2H2_sf"/>
</dbReference>
<feature type="domain" description="C2H2-type" evidence="11">
    <location>
        <begin position="2280"/>
        <end position="2307"/>
    </location>
</feature>
<proteinExistence type="predicted"/>
<keyword evidence="12" id="KW-1185">Reference proteome</keyword>